<dbReference type="PANTHER" id="PTHR43790:SF9">
    <property type="entry name" value="GALACTOFURANOSE TRANSPORTER ATP-BINDING PROTEIN YTFR"/>
    <property type="match status" value="1"/>
</dbReference>
<gene>
    <name evidence="8" type="ORF">ABDJ85_10910</name>
</gene>
<evidence type="ECO:0000256" key="1">
    <source>
        <dbReference type="ARBA" id="ARBA00022448"/>
    </source>
</evidence>
<dbReference type="InterPro" id="IPR003593">
    <property type="entry name" value="AAA+_ATPase"/>
</dbReference>
<dbReference type="InterPro" id="IPR017871">
    <property type="entry name" value="ABC_transporter-like_CS"/>
</dbReference>
<keyword evidence="3" id="KW-0762">Sugar transport</keyword>
<dbReference type="SMART" id="SM00382">
    <property type="entry name" value="AAA"/>
    <property type="match status" value="2"/>
</dbReference>
<dbReference type="InterPro" id="IPR050107">
    <property type="entry name" value="ABC_carbohydrate_import_ATPase"/>
</dbReference>
<evidence type="ECO:0000256" key="6">
    <source>
        <dbReference type="ARBA" id="ARBA00022840"/>
    </source>
</evidence>
<dbReference type="Proteomes" id="UP001495147">
    <property type="component" value="Unassembled WGS sequence"/>
</dbReference>
<proteinExistence type="predicted"/>
<comment type="caution">
    <text evidence="8">The sequence shown here is derived from an EMBL/GenBank/DDBJ whole genome shotgun (WGS) entry which is preliminary data.</text>
</comment>
<keyword evidence="4" id="KW-0677">Repeat</keyword>
<organism evidence="8 9">
    <name type="scientific">Roseateles paludis</name>
    <dbReference type="NCBI Taxonomy" id="3145238"/>
    <lineage>
        <taxon>Bacteria</taxon>
        <taxon>Pseudomonadati</taxon>
        <taxon>Pseudomonadota</taxon>
        <taxon>Betaproteobacteria</taxon>
        <taxon>Burkholderiales</taxon>
        <taxon>Sphaerotilaceae</taxon>
        <taxon>Roseateles</taxon>
    </lineage>
</organism>
<reference evidence="8 9" key="1">
    <citation type="submission" date="2024-05" db="EMBL/GenBank/DDBJ databases">
        <title>Roseateles sp. DJS-2-20 16S ribosomal RNA gene Genome sequencing and assembly.</title>
        <authorList>
            <person name="Woo H."/>
        </authorList>
    </citation>
    <scope>NUCLEOTIDE SEQUENCE [LARGE SCALE GENOMIC DNA]</scope>
    <source>
        <strain evidence="8 9">DJS-2-20</strain>
    </source>
</reference>
<dbReference type="PANTHER" id="PTHR43790">
    <property type="entry name" value="CARBOHYDRATE TRANSPORT ATP-BINDING PROTEIN MG119-RELATED"/>
    <property type="match status" value="1"/>
</dbReference>
<keyword evidence="9" id="KW-1185">Reference proteome</keyword>
<evidence type="ECO:0000313" key="8">
    <source>
        <dbReference type="EMBL" id="MEO3691981.1"/>
    </source>
</evidence>
<dbReference type="RefSeq" id="WP_347704788.1">
    <property type="nucleotide sequence ID" value="NZ_JBDPZD010000002.1"/>
</dbReference>
<keyword evidence="2" id="KW-0472">Membrane</keyword>
<keyword evidence="2" id="KW-1003">Cell membrane</keyword>
<sequence>MTAPTPVLALQGICKSFPGVRALHEVSLRLFPGEVHALMGQNGAGKSTLIKVLTGLYEPDAGRIELAGREIAPRTTQEAQDHGIRTVYQEVNLCPNLSVAENICLGRLPKRWGRIDWAAVRAEAQRVLAQMELDIDVDQPLHRCPLAQQQMVAIARALRDPAKVLILDEPTSSLDEAAVQQLFAVLRRLREQGLAILFVTHFLDQTYAISDRITVMRNGETEGEYLAQDLSRLALVNKMVGAAADDAEKARLASRSTAPGAPVLTAEQIGRSGTLQPTSLQLRRGEVLGLAGLLGSGRTELARLLFGADAADSGQLRVGDGPAGRFSSPREAIAAGLAFCSEDRKLEGCVLDLSVRENIVLALQARHGLRLVMKPAELQALADDYIRRLGIKTASADTPIGQLSGGNQQKVLLARWLATHPALLILDEPTRGIDVRAKEELMDAVLALAHSADQAEPMAVLFISSELPEVLHCSDRLLVMRDRHVLGEYPRGALDEHGVLEVIAADAPQAA</sequence>
<dbReference type="GO" id="GO:0005524">
    <property type="term" value="F:ATP binding"/>
    <property type="evidence" value="ECO:0007669"/>
    <property type="project" value="UniProtKB-KW"/>
</dbReference>
<feature type="domain" description="ABC transporter" evidence="7">
    <location>
        <begin position="8"/>
        <end position="243"/>
    </location>
</feature>
<dbReference type="InterPro" id="IPR003439">
    <property type="entry name" value="ABC_transporter-like_ATP-bd"/>
</dbReference>
<feature type="domain" description="ABC transporter" evidence="7">
    <location>
        <begin position="250"/>
        <end position="507"/>
    </location>
</feature>
<evidence type="ECO:0000259" key="7">
    <source>
        <dbReference type="PROSITE" id="PS50893"/>
    </source>
</evidence>
<dbReference type="PROSITE" id="PS50893">
    <property type="entry name" value="ABC_TRANSPORTER_2"/>
    <property type="match status" value="2"/>
</dbReference>
<evidence type="ECO:0000256" key="5">
    <source>
        <dbReference type="ARBA" id="ARBA00022741"/>
    </source>
</evidence>
<evidence type="ECO:0000256" key="3">
    <source>
        <dbReference type="ARBA" id="ARBA00022597"/>
    </source>
</evidence>
<dbReference type="Pfam" id="PF00005">
    <property type="entry name" value="ABC_tran"/>
    <property type="match status" value="2"/>
</dbReference>
<dbReference type="Gene3D" id="3.40.50.300">
    <property type="entry name" value="P-loop containing nucleotide triphosphate hydrolases"/>
    <property type="match status" value="2"/>
</dbReference>
<keyword evidence="5" id="KW-0547">Nucleotide-binding</keyword>
<evidence type="ECO:0000313" key="9">
    <source>
        <dbReference type="Proteomes" id="UP001495147"/>
    </source>
</evidence>
<dbReference type="SUPFAM" id="SSF52540">
    <property type="entry name" value="P-loop containing nucleoside triphosphate hydrolases"/>
    <property type="match status" value="2"/>
</dbReference>
<evidence type="ECO:0000256" key="2">
    <source>
        <dbReference type="ARBA" id="ARBA00022475"/>
    </source>
</evidence>
<name>A0ABV0G2M2_9BURK</name>
<keyword evidence="6 8" id="KW-0067">ATP-binding</keyword>
<evidence type="ECO:0000256" key="4">
    <source>
        <dbReference type="ARBA" id="ARBA00022737"/>
    </source>
</evidence>
<dbReference type="CDD" id="cd03215">
    <property type="entry name" value="ABC_Carb_Monos_II"/>
    <property type="match status" value="1"/>
</dbReference>
<dbReference type="InterPro" id="IPR027417">
    <property type="entry name" value="P-loop_NTPase"/>
</dbReference>
<dbReference type="PROSITE" id="PS00211">
    <property type="entry name" value="ABC_TRANSPORTER_1"/>
    <property type="match status" value="1"/>
</dbReference>
<dbReference type="CDD" id="cd03216">
    <property type="entry name" value="ABC_Carb_Monos_I"/>
    <property type="match status" value="1"/>
</dbReference>
<protein>
    <submittedName>
        <fullName evidence="8">Sugar ABC transporter ATP-binding protein</fullName>
    </submittedName>
</protein>
<keyword evidence="1" id="KW-0813">Transport</keyword>
<accession>A0ABV0G2M2</accession>
<dbReference type="EMBL" id="JBDPZD010000002">
    <property type="protein sequence ID" value="MEO3691981.1"/>
    <property type="molecule type" value="Genomic_DNA"/>
</dbReference>